<evidence type="ECO:0000256" key="5">
    <source>
        <dbReference type="SAM" id="Coils"/>
    </source>
</evidence>
<dbReference type="OrthoDB" id="7777654at2759"/>
<dbReference type="KEGG" id="sla:SERLADRAFT_450323"/>
<evidence type="ECO:0000256" key="3">
    <source>
        <dbReference type="ARBA" id="ARBA00022827"/>
    </source>
</evidence>
<protein>
    <recommendedName>
        <fullName evidence="9">FAD-dependent oxidoreductase 2 FAD binding domain-containing protein</fullName>
    </recommendedName>
</protein>
<dbReference type="Gene3D" id="3.90.700.10">
    <property type="entry name" value="Succinate dehydrogenase/fumarate reductase flavoprotein, catalytic domain"/>
    <property type="match status" value="1"/>
</dbReference>
<evidence type="ECO:0000313" key="8">
    <source>
        <dbReference type="EMBL" id="EGO24032.1"/>
    </source>
</evidence>
<dbReference type="PANTHER" id="PTHR43400">
    <property type="entry name" value="FUMARATE REDUCTASE"/>
    <property type="match status" value="1"/>
</dbReference>
<name>F8NZL2_SERL9</name>
<keyword evidence="2" id="KW-0285">Flavoprotein</keyword>
<dbReference type="GO" id="GO:0016491">
    <property type="term" value="F:oxidoreductase activity"/>
    <property type="evidence" value="ECO:0007669"/>
    <property type="project" value="UniProtKB-KW"/>
</dbReference>
<feature type="coiled-coil region" evidence="5">
    <location>
        <begin position="368"/>
        <end position="395"/>
    </location>
</feature>
<dbReference type="InterPro" id="IPR003953">
    <property type="entry name" value="FAD-dep_OxRdtase_2_FAD-bd"/>
</dbReference>
<dbReference type="InterPro" id="IPR040131">
    <property type="entry name" value="MnmG_N"/>
</dbReference>
<sequence>MTAYDCIVIGCGHAGSCAALAAVESGCRKVLIVEKSPKEWAGGNGYFTAGAHRTVHNGLHDLLPIVNNVTVEQATLIDMEPYTTENYIADIMRLGNSQSDPILVKSMVDHSRDAVEWLARHVGIPFILAFHRQAYEVGGRQKFWGGLALSVEDGGKGLIAAHLRALEKAGVEVWFDSPAVELVMEDFAVRGVIVKKNGQKVQLSATAVILAAGGYESSRQLREKYLGPGWDRARVRGTPYNTGDGIAMAQAIGAKLTGDWEGCHSTCWDANAPADTGDRVMSNQFTKSGYPLGIMVNVKGDRFVDEGQDFRNYTYAKFGRAILQQPEGCAFQIFSGKIVELLRKEEYADEIVEKIGASSLEELADKLVEKGLEEKENLLRTIREYNAAVRSHRAEYPGLLWDPSVRDGLSTQSSHSSLTLPKSNWALPLEDTPFVAVKVACGITFTFGGLAIDPNTAGVLSEESGKPIKGLFCTGEMVGGLFYSNYPGGSGLTAGAVFGRKAGCEAASLVRDRS</sequence>
<dbReference type="AlphaFoldDB" id="F8NZL2"/>
<keyword evidence="4" id="KW-0560">Oxidoreductase</keyword>
<dbReference type="InterPro" id="IPR050315">
    <property type="entry name" value="FAD-oxidoreductase_2"/>
</dbReference>
<dbReference type="InterPro" id="IPR036188">
    <property type="entry name" value="FAD/NAD-bd_sf"/>
</dbReference>
<dbReference type="NCBIfam" id="NF006130">
    <property type="entry name" value="PRK08274.1"/>
    <property type="match status" value="1"/>
</dbReference>
<keyword evidence="5" id="KW-0175">Coiled coil</keyword>
<evidence type="ECO:0000259" key="6">
    <source>
        <dbReference type="Pfam" id="PF00890"/>
    </source>
</evidence>
<organism>
    <name type="scientific">Serpula lacrymans var. lacrymans (strain S7.9)</name>
    <name type="common">Dry rot fungus</name>
    <dbReference type="NCBI Taxonomy" id="578457"/>
    <lineage>
        <taxon>Eukaryota</taxon>
        <taxon>Fungi</taxon>
        <taxon>Dikarya</taxon>
        <taxon>Basidiomycota</taxon>
        <taxon>Agaricomycotina</taxon>
        <taxon>Agaricomycetes</taxon>
        <taxon>Agaricomycetidae</taxon>
        <taxon>Boletales</taxon>
        <taxon>Coniophorineae</taxon>
        <taxon>Serpulaceae</taxon>
        <taxon>Serpula</taxon>
    </lineage>
</organism>
<dbReference type="SUPFAM" id="SSF56425">
    <property type="entry name" value="Succinate dehydrogenase/fumarate reductase flavoprotein, catalytic domain"/>
    <property type="match status" value="1"/>
</dbReference>
<dbReference type="SUPFAM" id="SSF51905">
    <property type="entry name" value="FAD/NAD(P)-binding domain"/>
    <property type="match status" value="1"/>
</dbReference>
<evidence type="ECO:0000256" key="2">
    <source>
        <dbReference type="ARBA" id="ARBA00022630"/>
    </source>
</evidence>
<accession>F8NZL2</accession>
<gene>
    <name evidence="8" type="ORF">SERLADRAFT_450323</name>
</gene>
<evidence type="ECO:0000256" key="1">
    <source>
        <dbReference type="ARBA" id="ARBA00001974"/>
    </source>
</evidence>
<evidence type="ECO:0000259" key="7">
    <source>
        <dbReference type="Pfam" id="PF01134"/>
    </source>
</evidence>
<dbReference type="Pfam" id="PF00890">
    <property type="entry name" value="FAD_binding_2"/>
    <property type="match status" value="1"/>
</dbReference>
<proteinExistence type="predicted"/>
<dbReference type="PANTHER" id="PTHR43400:SF7">
    <property type="entry name" value="FAD-DEPENDENT OXIDOREDUCTASE 2 FAD BINDING DOMAIN-CONTAINING PROTEIN"/>
    <property type="match status" value="1"/>
</dbReference>
<dbReference type="InterPro" id="IPR027477">
    <property type="entry name" value="Succ_DH/fumarate_Rdtase_cat_sf"/>
</dbReference>
<evidence type="ECO:0000256" key="4">
    <source>
        <dbReference type="ARBA" id="ARBA00023002"/>
    </source>
</evidence>
<feature type="domain" description="MnmG N-terminal" evidence="7">
    <location>
        <begin position="5"/>
        <end position="36"/>
    </location>
</feature>
<comment type="cofactor">
    <cofactor evidence="1">
        <name>FAD</name>
        <dbReference type="ChEBI" id="CHEBI:57692"/>
    </cofactor>
</comment>
<dbReference type="HOGENOM" id="CLU_011398_4_6_1"/>
<reference evidence="8" key="1">
    <citation type="submission" date="2011-04" db="EMBL/GenBank/DDBJ databases">
        <title>Evolution of plant cell wall degrading machinery underlies the functional diversity of forest fungi.</title>
        <authorList>
            <consortium name="US DOE Joint Genome Institute (JGI-PGF)"/>
            <person name="Eastwood D.C."/>
            <person name="Floudas D."/>
            <person name="Binder M."/>
            <person name="Majcherczyk A."/>
            <person name="Schneider P."/>
            <person name="Aerts A."/>
            <person name="Asiegbu F.O."/>
            <person name="Baker S.E."/>
            <person name="Barry K."/>
            <person name="Bendiksby M."/>
            <person name="Blumentritt M."/>
            <person name="Coutinho P.M."/>
            <person name="Cullen D."/>
            <person name="Cullen D."/>
            <person name="Gathman A."/>
            <person name="Goodell B."/>
            <person name="Henrissat B."/>
            <person name="Ihrmark K."/>
            <person name="Kauserud H."/>
            <person name="Kohler A."/>
            <person name="LaButti K."/>
            <person name="Lapidus A."/>
            <person name="Lavin J.L."/>
            <person name="Lee Y.-H."/>
            <person name="Lindquist E."/>
            <person name="Lilly W."/>
            <person name="Lucas S."/>
            <person name="Morin E."/>
            <person name="Murat C."/>
            <person name="Oguiza J.A."/>
            <person name="Park J."/>
            <person name="Pisabarro A.G."/>
            <person name="Riley R."/>
            <person name="Rosling A."/>
            <person name="Salamov A."/>
            <person name="Schmidt O."/>
            <person name="Schmutz J."/>
            <person name="Skrede I."/>
            <person name="Stenlid J."/>
            <person name="Wiebenga A."/>
            <person name="Xie X."/>
            <person name="Kues U."/>
            <person name="Hibbett D.S."/>
            <person name="Hoffmeister D."/>
            <person name="Hogberg N."/>
            <person name="Martin F."/>
            <person name="Grigoriev I.V."/>
            <person name="Watkinson S.C."/>
        </authorList>
    </citation>
    <scope>NUCLEOTIDE SEQUENCE</scope>
    <source>
        <strain evidence="8">S7.9</strain>
    </source>
</reference>
<feature type="domain" description="FAD-dependent oxidoreductase 2 FAD-binding" evidence="6">
    <location>
        <begin position="85"/>
        <end position="490"/>
    </location>
</feature>
<dbReference type="Proteomes" id="UP000008064">
    <property type="component" value="Unassembled WGS sequence"/>
</dbReference>
<evidence type="ECO:0008006" key="9">
    <source>
        <dbReference type="Google" id="ProtNLM"/>
    </source>
</evidence>
<keyword evidence="3" id="KW-0274">FAD</keyword>
<dbReference type="EMBL" id="GL945435">
    <property type="protein sequence ID" value="EGO24032.1"/>
    <property type="molecule type" value="Genomic_DNA"/>
</dbReference>
<dbReference type="GeneID" id="18816644"/>
<dbReference type="RefSeq" id="XP_007319794.1">
    <property type="nucleotide sequence ID" value="XM_007319732.1"/>
</dbReference>
<dbReference type="Gene3D" id="3.50.50.60">
    <property type="entry name" value="FAD/NAD(P)-binding domain"/>
    <property type="match status" value="1"/>
</dbReference>
<dbReference type="Pfam" id="PF01134">
    <property type="entry name" value="GIDA"/>
    <property type="match status" value="1"/>
</dbReference>